<accession>A0ABZ1YYU0</accession>
<name>A0ABZ1YYU0_9NOCA</name>
<proteinExistence type="predicted"/>
<keyword evidence="2" id="KW-1185">Reference proteome</keyword>
<sequence length="150" mass="16711">MKEIEMSDREREHQVLTLRTLGWRYGDIARELHYPDERSVAHVVRMGLQRYDVGSVAENVALEDLRLGALLRAWMPAALAGDRDAALVVLRVHAARVKLHGLAQPSKIAVSHQEESALDNSISELLRDLSAPVLIPPTADAGEDWSELMD</sequence>
<dbReference type="RefSeq" id="WP_329412738.1">
    <property type="nucleotide sequence ID" value="NZ_CP109441.1"/>
</dbReference>
<reference evidence="1" key="1">
    <citation type="submission" date="2022-10" db="EMBL/GenBank/DDBJ databases">
        <title>The complete genomes of actinobacterial strains from the NBC collection.</title>
        <authorList>
            <person name="Joergensen T.S."/>
            <person name="Alvarez Arevalo M."/>
            <person name="Sterndorff E.B."/>
            <person name="Faurdal D."/>
            <person name="Vuksanovic O."/>
            <person name="Mourched A.-S."/>
            <person name="Charusanti P."/>
            <person name="Shaw S."/>
            <person name="Blin K."/>
            <person name="Weber T."/>
        </authorList>
    </citation>
    <scope>NUCLEOTIDE SEQUENCE</scope>
    <source>
        <strain evidence="1">NBC_01482</strain>
    </source>
</reference>
<organism evidence="1 2">
    <name type="scientific">Nocardia vinacea</name>
    <dbReference type="NCBI Taxonomy" id="96468"/>
    <lineage>
        <taxon>Bacteria</taxon>
        <taxon>Bacillati</taxon>
        <taxon>Actinomycetota</taxon>
        <taxon>Actinomycetes</taxon>
        <taxon>Mycobacteriales</taxon>
        <taxon>Nocardiaceae</taxon>
        <taxon>Nocardia</taxon>
    </lineage>
</organism>
<dbReference type="Proteomes" id="UP001432062">
    <property type="component" value="Chromosome"/>
</dbReference>
<evidence type="ECO:0000313" key="1">
    <source>
        <dbReference type="EMBL" id="WUV48398.1"/>
    </source>
</evidence>
<gene>
    <name evidence="1" type="ORF">OG563_09465</name>
</gene>
<dbReference type="EMBL" id="CP109441">
    <property type="protein sequence ID" value="WUV48398.1"/>
    <property type="molecule type" value="Genomic_DNA"/>
</dbReference>
<evidence type="ECO:0000313" key="2">
    <source>
        <dbReference type="Proteomes" id="UP001432062"/>
    </source>
</evidence>
<protein>
    <submittedName>
        <fullName evidence="1">Uncharacterized protein</fullName>
    </submittedName>
</protein>